<reference evidence="2 3" key="1">
    <citation type="submission" date="2019-09" db="EMBL/GenBank/DDBJ databases">
        <title>Taxonomic organization of the family Brucellaceae based on a phylogenomic approach.</title>
        <authorList>
            <person name="Leclercq S."/>
            <person name="Cloeckaert A."/>
            <person name="Zygmunt M.S."/>
        </authorList>
    </citation>
    <scope>NUCLEOTIDE SEQUENCE [LARGE SCALE GENOMIC DNA]</scope>
    <source>
        <strain evidence="2 3">LMG 3313</strain>
    </source>
</reference>
<dbReference type="AlphaFoldDB" id="A0A6L3Z3B8"/>
<organism evidence="2 3">
    <name type="scientific">Brucella anthropi</name>
    <name type="common">Ochrobactrum anthropi</name>
    <dbReference type="NCBI Taxonomy" id="529"/>
    <lineage>
        <taxon>Bacteria</taxon>
        <taxon>Pseudomonadati</taxon>
        <taxon>Pseudomonadota</taxon>
        <taxon>Alphaproteobacteria</taxon>
        <taxon>Hyphomicrobiales</taxon>
        <taxon>Brucellaceae</taxon>
        <taxon>Brucella/Ochrobactrum group</taxon>
        <taxon>Brucella</taxon>
    </lineage>
</organism>
<dbReference type="EMBL" id="WBWS01000016">
    <property type="protein sequence ID" value="KAB2766794.1"/>
    <property type="molecule type" value="Genomic_DNA"/>
</dbReference>
<protein>
    <submittedName>
        <fullName evidence="2">Uncharacterized protein</fullName>
    </submittedName>
</protein>
<feature type="region of interest" description="Disordered" evidence="1">
    <location>
        <begin position="143"/>
        <end position="177"/>
    </location>
</feature>
<evidence type="ECO:0000313" key="3">
    <source>
        <dbReference type="Proteomes" id="UP000481876"/>
    </source>
</evidence>
<sequence length="177" mass="19573">MSNIQKNITAGLQGISEFERLELQTQAEKWAADKHRPNIPFQRLAELAFVEGLSLAKLPCAPDYSQPAQSKAWITAALLGAMYQISAAYQRKSENAALATAVGRLRASNNELVAENRAAWRAVDLKVPFREPRPLGRRAFQYDTAESSGHHDGALRGKRITRAELHKQRPDLAGDVA</sequence>
<feature type="compositionally biased region" description="Basic and acidic residues" evidence="1">
    <location>
        <begin position="148"/>
        <end position="177"/>
    </location>
</feature>
<gene>
    <name evidence="2" type="ORF">F9L04_16105</name>
</gene>
<accession>A0A6L3Z3B8</accession>
<name>A0A6L3Z3B8_BRUAN</name>
<dbReference type="RefSeq" id="WP_151663892.1">
    <property type="nucleotide sequence ID" value="NZ_WBWS01000016.1"/>
</dbReference>
<dbReference type="Proteomes" id="UP000481876">
    <property type="component" value="Unassembled WGS sequence"/>
</dbReference>
<comment type="caution">
    <text evidence="2">The sequence shown here is derived from an EMBL/GenBank/DDBJ whole genome shotgun (WGS) entry which is preliminary data.</text>
</comment>
<evidence type="ECO:0000256" key="1">
    <source>
        <dbReference type="SAM" id="MobiDB-lite"/>
    </source>
</evidence>
<evidence type="ECO:0000313" key="2">
    <source>
        <dbReference type="EMBL" id="KAB2766794.1"/>
    </source>
</evidence>
<proteinExistence type="predicted"/>